<accession>K9IXW0</accession>
<keyword evidence="1" id="KW-0812">Transmembrane</keyword>
<evidence type="ECO:0000313" key="2">
    <source>
        <dbReference type="EMBL" id="JAA44814.1"/>
    </source>
</evidence>
<sequence>MFSVVSLAINSAVVVFFSCLFLSRTSGIWMLIVLNWSSIVFLLSVFFPSLLFWSLLGGVPQLYFLLIAFIYAMMFFIFKSPVVFF</sequence>
<keyword evidence="1" id="KW-1133">Transmembrane helix</keyword>
<feature type="transmembrane region" description="Helical" evidence="1">
    <location>
        <begin position="29"/>
        <end position="56"/>
    </location>
</feature>
<dbReference type="AlphaFoldDB" id="K9IXW0"/>
<protein>
    <submittedName>
        <fullName evidence="2">Uncharacterized protein</fullName>
    </submittedName>
</protein>
<feature type="transmembrane region" description="Helical" evidence="1">
    <location>
        <begin position="6"/>
        <end position="22"/>
    </location>
</feature>
<feature type="transmembrane region" description="Helical" evidence="1">
    <location>
        <begin position="62"/>
        <end position="84"/>
    </location>
</feature>
<dbReference type="EMBL" id="GABZ01008711">
    <property type="protein sequence ID" value="JAA44814.1"/>
    <property type="molecule type" value="mRNA"/>
</dbReference>
<proteinExistence type="evidence at transcript level"/>
<reference evidence="2" key="1">
    <citation type="submission" date="2012-11" db="EMBL/GenBank/DDBJ databases">
        <title>The Vampirome: Transcriptome and Proteome Analysis of the Submandibular and Accessory Glands of the Vampire Bat and Vector of Human Rabies, Desmodus rotundus.</title>
        <authorList>
            <person name="Francischetti I.M.B."/>
            <person name="Assumpcao T.C.F."/>
            <person name="Ma D."/>
            <person name="Vicente E.C."/>
            <person name="Ribeiro J.M.C."/>
        </authorList>
    </citation>
    <scope>NUCLEOTIDE SEQUENCE</scope>
    <source>
        <tissue evidence="2">Salivary gland</tissue>
    </source>
</reference>
<keyword evidence="1" id="KW-0472">Membrane</keyword>
<evidence type="ECO:0000256" key="1">
    <source>
        <dbReference type="SAM" id="Phobius"/>
    </source>
</evidence>
<organism evidence="2">
    <name type="scientific">Desmodus rotundus</name>
    <name type="common">Vampire bat</name>
    <dbReference type="NCBI Taxonomy" id="9430"/>
    <lineage>
        <taxon>Eukaryota</taxon>
        <taxon>Metazoa</taxon>
        <taxon>Chordata</taxon>
        <taxon>Craniata</taxon>
        <taxon>Vertebrata</taxon>
        <taxon>Euteleostomi</taxon>
        <taxon>Mammalia</taxon>
        <taxon>Eutheria</taxon>
        <taxon>Laurasiatheria</taxon>
        <taxon>Chiroptera</taxon>
        <taxon>Yangochiroptera</taxon>
        <taxon>Phyllostomidae</taxon>
        <taxon>Desmodontinae</taxon>
        <taxon>Desmodus</taxon>
    </lineage>
</organism>
<name>K9IXW0_DESRO</name>